<evidence type="ECO:0000259" key="5">
    <source>
        <dbReference type="Pfam" id="PF01593"/>
    </source>
</evidence>
<keyword evidence="3" id="KW-0560">Oxidoreductase</keyword>
<evidence type="ECO:0000256" key="2">
    <source>
        <dbReference type="ARBA" id="ARBA00005995"/>
    </source>
</evidence>
<comment type="cofactor">
    <cofactor evidence="1">
        <name>FAD</name>
        <dbReference type="ChEBI" id="CHEBI:57692"/>
    </cofactor>
</comment>
<dbReference type="SUPFAM" id="SSF54373">
    <property type="entry name" value="FAD-linked reductases, C-terminal domain"/>
    <property type="match status" value="1"/>
</dbReference>
<comment type="similarity">
    <text evidence="2">Belongs to the flavin monoamine oxidase family.</text>
</comment>
<dbReference type="InterPro" id="IPR001613">
    <property type="entry name" value="Flavin_amine_oxidase"/>
</dbReference>
<dbReference type="EMBL" id="CP042345">
    <property type="protein sequence ID" value="QEA16613.1"/>
    <property type="molecule type" value="Genomic_DNA"/>
</dbReference>
<dbReference type="InterPro" id="IPR002937">
    <property type="entry name" value="Amino_oxidase"/>
</dbReference>
<dbReference type="PRINTS" id="PR00757">
    <property type="entry name" value="AMINEOXDASEF"/>
</dbReference>
<feature type="binding site" evidence="4">
    <location>
        <position position="371"/>
    </location>
    <ligand>
        <name>substrate</name>
    </ligand>
</feature>
<dbReference type="OrthoDB" id="337830at2"/>
<dbReference type="RefSeq" id="WP_147090692.1">
    <property type="nucleotide sequence ID" value="NZ_BAABJD010000005.1"/>
</dbReference>
<dbReference type="InterPro" id="IPR050703">
    <property type="entry name" value="Flavin_MAO"/>
</dbReference>
<dbReference type="Pfam" id="PF01593">
    <property type="entry name" value="Amino_oxidase"/>
    <property type="match status" value="1"/>
</dbReference>
<dbReference type="KEGG" id="ngf:FRF71_10985"/>
<dbReference type="SUPFAM" id="SSF51905">
    <property type="entry name" value="FAD/NAD(P)-binding domain"/>
    <property type="match status" value="1"/>
</dbReference>
<protein>
    <submittedName>
        <fullName evidence="6">FAD-dependent oxidoreductase</fullName>
    </submittedName>
</protein>
<feature type="domain" description="Amine oxidase" evidence="5">
    <location>
        <begin position="44"/>
        <end position="477"/>
    </location>
</feature>
<evidence type="ECO:0000256" key="1">
    <source>
        <dbReference type="ARBA" id="ARBA00001974"/>
    </source>
</evidence>
<dbReference type="PANTHER" id="PTHR43563:SF1">
    <property type="entry name" value="AMINE OXIDASE [FLAVIN-CONTAINING] B"/>
    <property type="match status" value="1"/>
</dbReference>
<dbReference type="PANTHER" id="PTHR43563">
    <property type="entry name" value="AMINE OXIDASE"/>
    <property type="match status" value="1"/>
</dbReference>
<dbReference type="InterPro" id="IPR036188">
    <property type="entry name" value="FAD/NAD-bd_sf"/>
</dbReference>
<keyword evidence="7" id="KW-1185">Reference proteome</keyword>
<dbReference type="Proteomes" id="UP000321172">
    <property type="component" value="Chromosome"/>
</dbReference>
<evidence type="ECO:0000313" key="7">
    <source>
        <dbReference type="Proteomes" id="UP000321172"/>
    </source>
</evidence>
<dbReference type="AlphaFoldDB" id="A0A5B8S5F0"/>
<feature type="binding site" evidence="4">
    <location>
        <position position="45"/>
    </location>
    <ligand>
        <name>FAD</name>
        <dbReference type="ChEBI" id="CHEBI:57692"/>
    </ligand>
</feature>
<feature type="binding site" evidence="4">
    <location>
        <position position="265"/>
    </location>
    <ligand>
        <name>FAD</name>
        <dbReference type="ChEBI" id="CHEBI:57692"/>
    </ligand>
</feature>
<dbReference type="Gene3D" id="3.50.50.60">
    <property type="entry name" value="FAD/NAD(P)-binding domain"/>
    <property type="match status" value="1"/>
</dbReference>
<evidence type="ECO:0000256" key="4">
    <source>
        <dbReference type="PIRSR" id="PIRSR601613-1"/>
    </source>
</evidence>
<accession>A0A5B8S5F0</accession>
<gene>
    <name evidence="6" type="ORF">FRF71_10985</name>
</gene>
<organism evidence="6 7">
    <name type="scientific">Novosphingobium ginsenosidimutans</name>
    <dbReference type="NCBI Taxonomy" id="1176536"/>
    <lineage>
        <taxon>Bacteria</taxon>
        <taxon>Pseudomonadati</taxon>
        <taxon>Pseudomonadota</taxon>
        <taxon>Alphaproteobacteria</taxon>
        <taxon>Sphingomonadales</taxon>
        <taxon>Sphingomonadaceae</taxon>
        <taxon>Novosphingobium</taxon>
    </lineage>
</organism>
<sequence length="479" mass="51235">MHLSRRSFALGLGAAGIAVSAGAKPKPKVAAPAMLDTIVIGAGMSGLNTALLLEAEGQKVAVLEGRTRVGGRVHTLFDQPGTPEMGFNTMGEGYGRGLDAAQRAGLELIETSARYRKAPPQGLYLGGKSFTRETWAAFDGNPLPAPLKALMPWEVVPRLIAQHTPLTDWTQWYLPESAANDISLHAFLKQQGLSDAAIRLVNDTAPAYGNSAWDVSALMLEWNDGFVKGQIAVGTRQYAIKGGNAKLPIGLAKLLKGDLITGKRVVGIDSGDAHATVYCADGSTMLARRVVCALPLGVMRRIAYWPSLPEPQARAIATVPYQQLANIFATVSRPFWEEDKLGPGMWTNSPLGTIFPQYFGATDSEVTGLLFQARGELALAWDRMGRDAAMAMVVQTLEQLRPAAKGTVNPVHYHSWGAEEYSTGAWAVFMPGQIRDLHATMALPAGRVHFAGEHTATGARGLEAALESSERVAIEVLSA</sequence>
<evidence type="ECO:0000256" key="3">
    <source>
        <dbReference type="ARBA" id="ARBA00023002"/>
    </source>
</evidence>
<dbReference type="InterPro" id="IPR006311">
    <property type="entry name" value="TAT_signal"/>
</dbReference>
<proteinExistence type="inferred from homology"/>
<reference evidence="6 7" key="1">
    <citation type="journal article" date="2013" name="J. Microbiol. Biotechnol.">
        <title>Novosphingobium ginsenosidimutans sp. nov., with the ability to convert ginsenoside.</title>
        <authorList>
            <person name="Kim J.K."/>
            <person name="He D."/>
            <person name="Liu Q.M."/>
            <person name="Park H.Y."/>
            <person name="Jung M.S."/>
            <person name="Yoon M.H."/>
            <person name="Kim S.C."/>
            <person name="Im W.T."/>
        </authorList>
    </citation>
    <scope>NUCLEOTIDE SEQUENCE [LARGE SCALE GENOMIC DNA]</scope>
    <source>
        <strain evidence="6 7">FW-6</strain>
    </source>
</reference>
<dbReference type="PROSITE" id="PS51318">
    <property type="entry name" value="TAT"/>
    <property type="match status" value="1"/>
</dbReference>
<dbReference type="GO" id="GO:0016491">
    <property type="term" value="F:oxidoreductase activity"/>
    <property type="evidence" value="ECO:0007669"/>
    <property type="project" value="UniProtKB-KW"/>
</dbReference>
<evidence type="ECO:0000313" key="6">
    <source>
        <dbReference type="EMBL" id="QEA16613.1"/>
    </source>
</evidence>
<name>A0A5B8S5F0_9SPHN</name>